<evidence type="ECO:0000313" key="4">
    <source>
        <dbReference type="EMBL" id="KDQ12931.1"/>
    </source>
</evidence>
<feature type="region of interest" description="Disordered" evidence="3">
    <location>
        <begin position="98"/>
        <end position="119"/>
    </location>
</feature>
<dbReference type="STRING" id="930990.A0A067MMY8"/>
<dbReference type="HAMAP" id="MF_01384">
    <property type="entry name" value="UreD"/>
    <property type="match status" value="1"/>
</dbReference>
<proteinExistence type="inferred from homology"/>
<dbReference type="HOGENOM" id="CLU_021703_1_1_1"/>
<dbReference type="InParanoid" id="A0A067MMY8"/>
<evidence type="ECO:0000313" key="5">
    <source>
        <dbReference type="Proteomes" id="UP000027195"/>
    </source>
</evidence>
<keyword evidence="5" id="KW-1185">Reference proteome</keyword>
<dbReference type="AlphaFoldDB" id="A0A067MMY8"/>
<dbReference type="PANTHER" id="PTHR33643:SF1">
    <property type="entry name" value="UREASE ACCESSORY PROTEIN D"/>
    <property type="match status" value="1"/>
</dbReference>
<dbReference type="GO" id="GO:0016151">
    <property type="term" value="F:nickel cation binding"/>
    <property type="evidence" value="ECO:0007669"/>
    <property type="project" value="InterPro"/>
</dbReference>
<gene>
    <name evidence="4" type="ORF">BOTBODRAFT_34072</name>
</gene>
<evidence type="ECO:0000256" key="2">
    <source>
        <dbReference type="ARBA" id="ARBA00023186"/>
    </source>
</evidence>
<dbReference type="InterPro" id="IPR002669">
    <property type="entry name" value="UreD"/>
</dbReference>
<dbReference type="FunCoup" id="A0A067MMY8">
    <property type="interactions" value="37"/>
</dbReference>
<organism evidence="4 5">
    <name type="scientific">Botryobasidium botryosum (strain FD-172 SS1)</name>
    <dbReference type="NCBI Taxonomy" id="930990"/>
    <lineage>
        <taxon>Eukaryota</taxon>
        <taxon>Fungi</taxon>
        <taxon>Dikarya</taxon>
        <taxon>Basidiomycota</taxon>
        <taxon>Agaricomycotina</taxon>
        <taxon>Agaricomycetes</taxon>
        <taxon>Cantharellales</taxon>
        <taxon>Botryobasidiaceae</taxon>
        <taxon>Botryobasidium</taxon>
    </lineage>
</organism>
<dbReference type="Pfam" id="PF01774">
    <property type="entry name" value="UreD"/>
    <property type="match status" value="1"/>
</dbReference>
<evidence type="ECO:0008006" key="6">
    <source>
        <dbReference type="Google" id="ProtNLM"/>
    </source>
</evidence>
<protein>
    <recommendedName>
        <fullName evidence="6">Urease accessory protein UreD</fullName>
    </recommendedName>
</protein>
<evidence type="ECO:0000256" key="3">
    <source>
        <dbReference type="SAM" id="MobiDB-lite"/>
    </source>
</evidence>
<sequence length="318" mass="34675">MPHATGPARGKGRAVLRKSGNEASFSELSYSYPLKLLSPQGASDAPVAIAYMMSYGGGLVSGDQVELDVDVGAGTSLLLLTQGSTKVFKSRQSAYLTPPLSPTLDGKAPSPEDKETRTAATTQKINFTISPDALLLLLPDPVTCFRDSSYSQLQTFHLEPGASAAILDWFTSGRMSRGEQWDFERYRSANEVFLDGKRIMRDVMLLESAPPDASLLFLPPRTLKDRLGPYACYATLLLVGPKVQDLIASLEKAYQSIHVFQQSEPLPLVWSMSALEESSGAVVRVAALETDMVRTWLRQSLQGLSDLVGDFVYEKAFV</sequence>
<evidence type="ECO:0000256" key="1">
    <source>
        <dbReference type="ARBA" id="ARBA00007177"/>
    </source>
</evidence>
<accession>A0A067MMY8</accession>
<dbReference type="Proteomes" id="UP000027195">
    <property type="component" value="Unassembled WGS sequence"/>
</dbReference>
<reference evidence="5" key="1">
    <citation type="journal article" date="2014" name="Proc. Natl. Acad. Sci. U.S.A.">
        <title>Extensive sampling of basidiomycete genomes demonstrates inadequacy of the white-rot/brown-rot paradigm for wood decay fungi.</title>
        <authorList>
            <person name="Riley R."/>
            <person name="Salamov A.A."/>
            <person name="Brown D.W."/>
            <person name="Nagy L.G."/>
            <person name="Floudas D."/>
            <person name="Held B.W."/>
            <person name="Levasseur A."/>
            <person name="Lombard V."/>
            <person name="Morin E."/>
            <person name="Otillar R."/>
            <person name="Lindquist E.A."/>
            <person name="Sun H."/>
            <person name="LaButti K.M."/>
            <person name="Schmutz J."/>
            <person name="Jabbour D."/>
            <person name="Luo H."/>
            <person name="Baker S.E."/>
            <person name="Pisabarro A.G."/>
            <person name="Walton J.D."/>
            <person name="Blanchette R.A."/>
            <person name="Henrissat B."/>
            <person name="Martin F."/>
            <person name="Cullen D."/>
            <person name="Hibbett D.S."/>
            <person name="Grigoriev I.V."/>
        </authorList>
    </citation>
    <scope>NUCLEOTIDE SEQUENCE [LARGE SCALE GENOMIC DNA]</scope>
    <source>
        <strain evidence="5">FD-172 SS1</strain>
    </source>
</reference>
<name>A0A067MMY8_BOTB1</name>
<keyword evidence="2" id="KW-0143">Chaperone</keyword>
<dbReference type="PANTHER" id="PTHR33643">
    <property type="entry name" value="UREASE ACCESSORY PROTEIN D"/>
    <property type="match status" value="1"/>
</dbReference>
<dbReference type="OrthoDB" id="5550464at2759"/>
<dbReference type="EMBL" id="KL198047">
    <property type="protein sequence ID" value="KDQ12931.1"/>
    <property type="molecule type" value="Genomic_DNA"/>
</dbReference>
<comment type="similarity">
    <text evidence="1">Belongs to the UreD family.</text>
</comment>